<gene>
    <name evidence="6" type="ORF">RHOBADRAFT_33221</name>
</gene>
<dbReference type="InterPro" id="IPR027417">
    <property type="entry name" value="P-loop_NTPase"/>
</dbReference>
<evidence type="ECO:0000259" key="5">
    <source>
        <dbReference type="SMART" id="SM00382"/>
    </source>
</evidence>
<evidence type="ECO:0000313" key="6">
    <source>
        <dbReference type="EMBL" id="KPV78531.1"/>
    </source>
</evidence>
<organism evidence="6 7">
    <name type="scientific">Rhodotorula graminis (strain WP1)</name>
    <dbReference type="NCBI Taxonomy" id="578459"/>
    <lineage>
        <taxon>Eukaryota</taxon>
        <taxon>Fungi</taxon>
        <taxon>Dikarya</taxon>
        <taxon>Basidiomycota</taxon>
        <taxon>Pucciniomycotina</taxon>
        <taxon>Microbotryomycetes</taxon>
        <taxon>Sporidiobolales</taxon>
        <taxon>Sporidiobolaceae</taxon>
        <taxon>Rhodotorula</taxon>
    </lineage>
</organism>
<comment type="similarity">
    <text evidence="1">Belongs to the ABC transporter superfamily.</text>
</comment>
<evidence type="ECO:0000256" key="3">
    <source>
        <dbReference type="ARBA" id="ARBA00022741"/>
    </source>
</evidence>
<dbReference type="SMART" id="SM00382">
    <property type="entry name" value="AAA"/>
    <property type="match status" value="1"/>
</dbReference>
<dbReference type="Gene3D" id="3.40.50.300">
    <property type="entry name" value="P-loop containing nucleotide triphosphate hydrolases"/>
    <property type="match status" value="3"/>
</dbReference>
<dbReference type="Pfam" id="PF00005">
    <property type="entry name" value="ABC_tran"/>
    <property type="match status" value="1"/>
</dbReference>
<feature type="domain" description="AAA+ ATPase" evidence="5">
    <location>
        <begin position="155"/>
        <end position="311"/>
    </location>
</feature>
<dbReference type="RefSeq" id="XP_018274580.1">
    <property type="nucleotide sequence ID" value="XM_018413092.1"/>
</dbReference>
<dbReference type="InterPro" id="IPR003439">
    <property type="entry name" value="ABC_transporter-like_ATP-bd"/>
</dbReference>
<accession>A0A194SFY1</accession>
<dbReference type="OrthoDB" id="10255969at2759"/>
<dbReference type="PANTHER" id="PTHR43117">
    <property type="entry name" value="OSMOPROTECTANT IMPORT ATP-BINDING PROTEIN OSMV"/>
    <property type="match status" value="1"/>
</dbReference>
<dbReference type="InterPro" id="IPR003593">
    <property type="entry name" value="AAA+_ATPase"/>
</dbReference>
<dbReference type="GO" id="GO:0016887">
    <property type="term" value="F:ATP hydrolysis activity"/>
    <property type="evidence" value="ECO:0007669"/>
    <property type="project" value="InterPro"/>
</dbReference>
<dbReference type="PANTHER" id="PTHR43117:SF4">
    <property type="entry name" value="OSMOPROTECTANT IMPORT ATP-BINDING PROTEIN OSMV"/>
    <property type="match status" value="1"/>
</dbReference>
<protein>
    <recommendedName>
        <fullName evidence="5">AAA+ ATPase domain-containing protein</fullName>
    </recommendedName>
</protein>
<dbReference type="GO" id="GO:0005524">
    <property type="term" value="F:ATP binding"/>
    <property type="evidence" value="ECO:0007669"/>
    <property type="project" value="UniProtKB-KW"/>
</dbReference>
<dbReference type="Proteomes" id="UP000053890">
    <property type="component" value="Unassembled WGS sequence"/>
</dbReference>
<keyword evidence="3" id="KW-0547">Nucleotide-binding</keyword>
<evidence type="ECO:0000256" key="1">
    <source>
        <dbReference type="ARBA" id="ARBA00005417"/>
    </source>
</evidence>
<evidence type="ECO:0000256" key="2">
    <source>
        <dbReference type="ARBA" id="ARBA00022448"/>
    </source>
</evidence>
<dbReference type="SUPFAM" id="SSF52540">
    <property type="entry name" value="P-loop containing nucleoside triphosphate hydrolases"/>
    <property type="match status" value="2"/>
</dbReference>
<dbReference type="EMBL" id="KQ474073">
    <property type="protein sequence ID" value="KPV78531.1"/>
    <property type="molecule type" value="Genomic_DNA"/>
</dbReference>
<sequence>MDSLLDLPLITLSNGQTRRARILRALLAKPELVILEEPFTGLDVASRAHLATLLASLHAARSPRVLLVLRPQDVLPPFVTHARALFAAGERLRAASARRAEERKAAGERAARQQQVGQARRKLVELRAVNVSYGRPDEGQVERRILRDVDWTVREGERWLLAGHNGSGKSTLLALVLGDHPRAFNEDVTLFDKPRYRQATATLQQNIGHVSPEIFNAFPRKHGPDALSAYEAIVTGFESVYSYRRATPEQAAVLDEPFSGMDKLTVDKATRFLDDKLDQTQAVILITHFEEEVPRSVNRVLRLEEGAVVERI</sequence>
<dbReference type="OMA" id="CHIADAK"/>
<reference evidence="6 7" key="1">
    <citation type="journal article" date="2015" name="Front. Microbiol.">
        <title>Genome sequence of the plant growth promoting endophytic yeast Rhodotorula graminis WP1.</title>
        <authorList>
            <person name="Firrincieli A."/>
            <person name="Otillar R."/>
            <person name="Salamov A."/>
            <person name="Schmutz J."/>
            <person name="Khan Z."/>
            <person name="Redman R.S."/>
            <person name="Fleck N.D."/>
            <person name="Lindquist E."/>
            <person name="Grigoriev I.V."/>
            <person name="Doty S.L."/>
        </authorList>
    </citation>
    <scope>NUCLEOTIDE SEQUENCE [LARGE SCALE GENOMIC DNA]</scope>
    <source>
        <strain evidence="6 7">WP1</strain>
    </source>
</reference>
<dbReference type="STRING" id="578459.A0A194SFY1"/>
<evidence type="ECO:0000256" key="4">
    <source>
        <dbReference type="ARBA" id="ARBA00022840"/>
    </source>
</evidence>
<keyword evidence="4" id="KW-0067">ATP-binding</keyword>
<keyword evidence="2" id="KW-0813">Transport</keyword>
<name>A0A194SFY1_RHOGW</name>
<dbReference type="AlphaFoldDB" id="A0A194SFY1"/>
<evidence type="ECO:0000313" key="7">
    <source>
        <dbReference type="Proteomes" id="UP000053890"/>
    </source>
</evidence>
<proteinExistence type="inferred from homology"/>
<keyword evidence="7" id="KW-1185">Reference proteome</keyword>
<dbReference type="GeneID" id="28973541"/>